<evidence type="ECO:0000313" key="2">
    <source>
        <dbReference type="Proteomes" id="UP000681594"/>
    </source>
</evidence>
<dbReference type="InterPro" id="IPR024078">
    <property type="entry name" value="LmbE-like_dom_sf"/>
</dbReference>
<dbReference type="Gene3D" id="3.40.50.10320">
    <property type="entry name" value="LmbE-like"/>
    <property type="match status" value="1"/>
</dbReference>
<sequence length="277" mass="29552">MGREQGRARLSAGALLTRLARREPLEDPVAIVVAHPDDETLGAGGVMPLFRDLLLLQVTDGAPRNLEDARAAGFSTAEDYAEARERELQAALRVAGVAPGRVRLGAADQGASLNMPAIARAMAAHLARHGTRWVLTHAYEGGHPDHDATAFCVQAAAALLARGGGEAPAILEMPFYHAAPDGWAIGRFLPGPPHTVLQLTEGERARKRAMIDAFTTQAGVLGQFPLDNELFRQAPAHDFTAPPHEGQLLYERHGWGMGGQRWRALVAEASLALGLAV</sequence>
<keyword evidence="2" id="KW-1185">Reference proteome</keyword>
<dbReference type="PANTHER" id="PTHR12993">
    <property type="entry name" value="N-ACETYLGLUCOSAMINYL-PHOSPHATIDYLINOSITOL DE-N-ACETYLASE-RELATED"/>
    <property type="match status" value="1"/>
</dbReference>
<comment type="caution">
    <text evidence="1">The sequence shown here is derived from an EMBL/GenBank/DDBJ whole genome shotgun (WGS) entry which is preliminary data.</text>
</comment>
<dbReference type="EMBL" id="JAGIZB010000002">
    <property type="protein sequence ID" value="MBP0443615.1"/>
    <property type="molecule type" value="Genomic_DNA"/>
</dbReference>
<name>A0ABS4A9E4_9PROT</name>
<dbReference type="PANTHER" id="PTHR12993:SF11">
    <property type="entry name" value="N-ACETYLGLUCOSAMINYL-PHOSPHATIDYLINOSITOL DE-N-ACETYLASE"/>
    <property type="match status" value="1"/>
</dbReference>
<dbReference type="Pfam" id="PF02585">
    <property type="entry name" value="PIG-L"/>
    <property type="match status" value="1"/>
</dbReference>
<reference evidence="1 2" key="1">
    <citation type="submission" date="2021-03" db="EMBL/GenBank/DDBJ databases">
        <authorList>
            <person name="So Y."/>
        </authorList>
    </citation>
    <scope>NUCLEOTIDE SEQUENCE [LARGE SCALE GENOMIC DNA]</scope>
    <source>
        <strain evidence="1 2">SSH11</strain>
    </source>
</reference>
<protein>
    <submittedName>
        <fullName evidence="1">PIG-L family deacetylase</fullName>
    </submittedName>
</protein>
<gene>
    <name evidence="1" type="ORF">J8J14_02390</name>
</gene>
<proteinExistence type="predicted"/>
<dbReference type="InterPro" id="IPR003737">
    <property type="entry name" value="GlcNAc_PI_deacetylase-related"/>
</dbReference>
<accession>A0ABS4A9E4</accession>
<organism evidence="1 2">
    <name type="scientific">Pararoseomonas baculiformis</name>
    <dbReference type="NCBI Taxonomy" id="2820812"/>
    <lineage>
        <taxon>Bacteria</taxon>
        <taxon>Pseudomonadati</taxon>
        <taxon>Pseudomonadota</taxon>
        <taxon>Alphaproteobacteria</taxon>
        <taxon>Acetobacterales</taxon>
        <taxon>Acetobacteraceae</taxon>
        <taxon>Pararoseomonas</taxon>
    </lineage>
</organism>
<dbReference type="SUPFAM" id="SSF102588">
    <property type="entry name" value="LmbE-like"/>
    <property type="match status" value="1"/>
</dbReference>
<evidence type="ECO:0000313" key="1">
    <source>
        <dbReference type="EMBL" id="MBP0443615.1"/>
    </source>
</evidence>
<dbReference type="Proteomes" id="UP000681594">
    <property type="component" value="Unassembled WGS sequence"/>
</dbReference>
<dbReference type="RefSeq" id="WP_209377845.1">
    <property type="nucleotide sequence ID" value="NZ_JAGIZB010000002.1"/>
</dbReference>